<sequence length="411" mass="44562">MKIASVLGSVLLATSSVQGAAVVPRDSTTPDVTPPPSQLTDLVEKAKESVLQEVSETEAKLRKRGVEPKCTASRLYYRQEYGSLTKAQRLAYVNAVKCLQSKPARTPSTVAPGAKSRFDDFVVTHINQTLSLHYTGNFQPWHRWFTYQYEKALREECGYTGAQPYWDWPKYQNAPQNSPIFNGDPYSLGGNGEYIPHDGPVIVPPPGVGGGNIPLAAGLGGGFVTTGPFADMTINLGPVGGLEGVPAGPLGGLGYNPRKLRRDLGPALNQRYANYTTVLNMLAAPNIDAFRHISEGVPYTVEIGPHGGIHYTIGGDPGGDLFTSPGDPAFWVHHGQMDRVWALWQALGIFSSEDRFKSLGSGPYAHRTWANEPPAPFTQLDDVLDMGYAGESTTIRNVMSTIGGELCYFYL</sequence>
<evidence type="ECO:0000256" key="3">
    <source>
        <dbReference type="SAM" id="SignalP"/>
    </source>
</evidence>
<evidence type="ECO:0000256" key="2">
    <source>
        <dbReference type="ARBA" id="ARBA00023002"/>
    </source>
</evidence>
<comment type="caution">
    <text evidence="5">The sequence shown here is derived from an EMBL/GenBank/DDBJ whole genome shotgun (WGS) entry which is preliminary data.</text>
</comment>
<proteinExistence type="predicted"/>
<keyword evidence="2" id="KW-0560">Oxidoreductase</keyword>
<reference evidence="5" key="1">
    <citation type="journal article" date="2023" name="Mol. Phylogenet. Evol.">
        <title>Genome-scale phylogeny and comparative genomics of the fungal order Sordariales.</title>
        <authorList>
            <person name="Hensen N."/>
            <person name="Bonometti L."/>
            <person name="Westerberg I."/>
            <person name="Brannstrom I.O."/>
            <person name="Guillou S."/>
            <person name="Cros-Aarteil S."/>
            <person name="Calhoun S."/>
            <person name="Haridas S."/>
            <person name="Kuo A."/>
            <person name="Mondo S."/>
            <person name="Pangilinan J."/>
            <person name="Riley R."/>
            <person name="LaButti K."/>
            <person name="Andreopoulos B."/>
            <person name="Lipzen A."/>
            <person name="Chen C."/>
            <person name="Yan M."/>
            <person name="Daum C."/>
            <person name="Ng V."/>
            <person name="Clum A."/>
            <person name="Steindorff A."/>
            <person name="Ohm R.A."/>
            <person name="Martin F."/>
            <person name="Silar P."/>
            <person name="Natvig D.O."/>
            <person name="Lalanne C."/>
            <person name="Gautier V."/>
            <person name="Ament-Velasquez S.L."/>
            <person name="Kruys A."/>
            <person name="Hutchinson M.I."/>
            <person name="Powell A.J."/>
            <person name="Barry K."/>
            <person name="Miller A.N."/>
            <person name="Grigoriev I.V."/>
            <person name="Debuchy R."/>
            <person name="Gladieux P."/>
            <person name="Hiltunen Thoren M."/>
            <person name="Johannesson H."/>
        </authorList>
    </citation>
    <scope>NUCLEOTIDE SEQUENCE</scope>
    <source>
        <strain evidence="5">PSN324</strain>
    </source>
</reference>
<keyword evidence="1" id="KW-0479">Metal-binding</keyword>
<dbReference type="PANTHER" id="PTHR11474:SF125">
    <property type="entry name" value="N-ACETYL-6-HYDROXYTRYPTOPHAN OXIDASE IVOB-RELATED"/>
    <property type="match status" value="1"/>
</dbReference>
<dbReference type="InterPro" id="IPR050316">
    <property type="entry name" value="Tyrosinase/Hemocyanin"/>
</dbReference>
<dbReference type="GO" id="GO:0046872">
    <property type="term" value="F:metal ion binding"/>
    <property type="evidence" value="ECO:0007669"/>
    <property type="project" value="UniProtKB-KW"/>
</dbReference>
<dbReference type="InterPro" id="IPR008922">
    <property type="entry name" value="Di-copper_centre_dom_sf"/>
</dbReference>
<dbReference type="Proteomes" id="UP001321749">
    <property type="component" value="Unassembled WGS sequence"/>
</dbReference>
<dbReference type="EMBL" id="MU864993">
    <property type="protein sequence ID" value="KAK4461306.1"/>
    <property type="molecule type" value="Genomic_DNA"/>
</dbReference>
<protein>
    <submittedName>
        <fullName evidence="5">Tyrosinase</fullName>
    </submittedName>
</protein>
<dbReference type="GO" id="GO:0016491">
    <property type="term" value="F:oxidoreductase activity"/>
    <property type="evidence" value="ECO:0007669"/>
    <property type="project" value="UniProtKB-KW"/>
</dbReference>
<keyword evidence="6" id="KW-1185">Reference proteome</keyword>
<dbReference type="PRINTS" id="PR00092">
    <property type="entry name" value="TYROSINASE"/>
</dbReference>
<keyword evidence="3" id="KW-0732">Signal</keyword>
<reference evidence="5" key="2">
    <citation type="submission" date="2023-06" db="EMBL/GenBank/DDBJ databases">
        <authorList>
            <consortium name="Lawrence Berkeley National Laboratory"/>
            <person name="Mondo S.J."/>
            <person name="Hensen N."/>
            <person name="Bonometti L."/>
            <person name="Westerberg I."/>
            <person name="Brannstrom I.O."/>
            <person name="Guillou S."/>
            <person name="Cros-Aarteil S."/>
            <person name="Calhoun S."/>
            <person name="Haridas S."/>
            <person name="Kuo A."/>
            <person name="Pangilinan J."/>
            <person name="Riley R."/>
            <person name="Labutti K."/>
            <person name="Andreopoulos B."/>
            <person name="Lipzen A."/>
            <person name="Chen C."/>
            <person name="Yanf M."/>
            <person name="Daum C."/>
            <person name="Ng V."/>
            <person name="Clum A."/>
            <person name="Steindorff A."/>
            <person name="Ohm R."/>
            <person name="Martin F."/>
            <person name="Silar P."/>
            <person name="Natvig D."/>
            <person name="Lalanne C."/>
            <person name="Gautier V."/>
            <person name="Ament-Velasquez S.L."/>
            <person name="Kruys A."/>
            <person name="Hutchinson M.I."/>
            <person name="Powell A.J."/>
            <person name="Barry K."/>
            <person name="Miller A.N."/>
            <person name="Grigoriev I.V."/>
            <person name="Debuchy R."/>
            <person name="Gladieux P."/>
            <person name="Thoren M.H."/>
            <person name="Johannesson H."/>
        </authorList>
    </citation>
    <scope>NUCLEOTIDE SEQUENCE</scope>
    <source>
        <strain evidence="5">PSN324</strain>
    </source>
</reference>
<evidence type="ECO:0000313" key="5">
    <source>
        <dbReference type="EMBL" id="KAK4461306.1"/>
    </source>
</evidence>
<feature type="chain" id="PRO_5043709682" evidence="3">
    <location>
        <begin position="20"/>
        <end position="411"/>
    </location>
</feature>
<dbReference type="Pfam" id="PF00264">
    <property type="entry name" value="Tyrosinase"/>
    <property type="match status" value="1"/>
</dbReference>
<evidence type="ECO:0000256" key="1">
    <source>
        <dbReference type="ARBA" id="ARBA00022723"/>
    </source>
</evidence>
<feature type="domain" description="Tyrosinase copper-binding" evidence="4">
    <location>
        <begin position="327"/>
        <end position="338"/>
    </location>
</feature>
<organism evidence="5 6">
    <name type="scientific">Cladorrhinum samala</name>
    <dbReference type="NCBI Taxonomy" id="585594"/>
    <lineage>
        <taxon>Eukaryota</taxon>
        <taxon>Fungi</taxon>
        <taxon>Dikarya</taxon>
        <taxon>Ascomycota</taxon>
        <taxon>Pezizomycotina</taxon>
        <taxon>Sordariomycetes</taxon>
        <taxon>Sordariomycetidae</taxon>
        <taxon>Sordariales</taxon>
        <taxon>Podosporaceae</taxon>
        <taxon>Cladorrhinum</taxon>
    </lineage>
</organism>
<dbReference type="PROSITE" id="PS00498">
    <property type="entry name" value="TYROSINASE_2"/>
    <property type="match status" value="1"/>
</dbReference>
<dbReference type="AlphaFoldDB" id="A0AAV9HKI4"/>
<dbReference type="SUPFAM" id="SSF48056">
    <property type="entry name" value="Di-copper centre-containing domain"/>
    <property type="match status" value="1"/>
</dbReference>
<evidence type="ECO:0000259" key="4">
    <source>
        <dbReference type="PROSITE" id="PS00498"/>
    </source>
</evidence>
<dbReference type="PANTHER" id="PTHR11474">
    <property type="entry name" value="TYROSINASE FAMILY MEMBER"/>
    <property type="match status" value="1"/>
</dbReference>
<dbReference type="Gene3D" id="1.10.1280.10">
    <property type="entry name" value="Di-copper center containing domain from catechol oxidase"/>
    <property type="match status" value="1"/>
</dbReference>
<accession>A0AAV9HKI4</accession>
<gene>
    <name evidence="5" type="ORF">QBC42DRAFT_297809</name>
</gene>
<feature type="signal peptide" evidence="3">
    <location>
        <begin position="1"/>
        <end position="19"/>
    </location>
</feature>
<dbReference type="InterPro" id="IPR002227">
    <property type="entry name" value="Tyrosinase_Cu-bd"/>
</dbReference>
<name>A0AAV9HKI4_9PEZI</name>
<evidence type="ECO:0000313" key="6">
    <source>
        <dbReference type="Proteomes" id="UP001321749"/>
    </source>
</evidence>